<evidence type="ECO:0000256" key="2">
    <source>
        <dbReference type="ARBA" id="ARBA00011245"/>
    </source>
</evidence>
<evidence type="ECO:0000313" key="11">
    <source>
        <dbReference type="EMBL" id="XBH23942.1"/>
    </source>
</evidence>
<keyword evidence="7" id="KW-0547">Nucleotide-binding</keyword>
<evidence type="ECO:0000259" key="10">
    <source>
        <dbReference type="PROSITE" id="PS50507"/>
    </source>
</evidence>
<dbReference type="EMBL" id="PP711880">
    <property type="protein sequence ID" value="XBH23942.1"/>
    <property type="molecule type" value="Genomic_RNA"/>
</dbReference>
<protein>
    <recommendedName>
        <fullName evidence="3">Non-structural polyprotein 1AB</fullName>
    </recommendedName>
</protein>
<dbReference type="SUPFAM" id="SSF56672">
    <property type="entry name" value="DNA/RNA polymerases"/>
    <property type="match status" value="1"/>
</dbReference>
<keyword evidence="9" id="KW-0693">Viral RNA replication</keyword>
<comment type="similarity">
    <text evidence="1">Belongs to the astroviridae polyprotein 1AB family.</text>
</comment>
<sequence>MYGAAQWGREAYIKSFEKFTYKTPTRDVTEVPHCVAFADWAMEREYSFLANSVMIPITHTDKNVESTPAYPKCLDYGTEAEYIEANGFGEYVSQSNEIFRTGGGGDVLWVLFLKKEILKSSKIKDSDIRQIVCADSLYQRIGLMFEQHQNEKMKDRTRHSHGQCGWCPFYGGFQRRIRRLLRKGNPYFIELDWTRYDGTIPNFLIWKIKDFRFRMLAKRFRTPQNRAVYDWYVSNLLNRHVLMPSGEVTLQTCGNPSGQVSTTMDNNMINTWLQAFEFCYVNGLTFDEAVDGWDDYDTIIYGDDRLSTTPYMPIDYVDRVVDMYAQFFGMWVKPEKVKVSDTVIGLAFCGFTVLPDLSPVPTDPRKLIASLNTPLKRLSDPESLFCKLQCFQILMANLPDEDPIKEWVAKALFILAQHLRASGREVPTTFTRDMLVSVWRGGPKDDLA</sequence>
<keyword evidence="6" id="KW-0548">Nucleotidyltransferase</keyword>
<dbReference type="CDD" id="cd23172">
    <property type="entry name" value="ps-ssRNAv_Astroviridae_RdRp"/>
    <property type="match status" value="1"/>
</dbReference>
<keyword evidence="5" id="KW-0808">Transferase</keyword>
<proteinExistence type="inferred from homology"/>
<reference evidence="11" key="2">
    <citation type="submission" date="2024-02" db="EMBL/GenBank/DDBJ databases">
        <authorList>
            <person name="Hu B."/>
        </authorList>
    </citation>
    <scope>NUCLEOTIDE SEQUENCE</scope>
    <source>
        <strain evidence="11">8A/Uganda/UGR87/2019</strain>
    </source>
</reference>
<dbReference type="GO" id="GO:0003968">
    <property type="term" value="F:RNA-directed RNA polymerase activity"/>
    <property type="evidence" value="ECO:0007669"/>
    <property type="project" value="UniProtKB-KW"/>
</dbReference>
<dbReference type="PROSITE" id="PS50507">
    <property type="entry name" value="RDRP_SSRNA_POS"/>
    <property type="match status" value="1"/>
</dbReference>
<evidence type="ECO:0000256" key="5">
    <source>
        <dbReference type="ARBA" id="ARBA00022679"/>
    </source>
</evidence>
<organism evidence="11">
    <name type="scientific">Rousettus bat astrovirus</name>
    <dbReference type="NCBI Taxonomy" id="3141900"/>
    <lineage>
        <taxon>Viruses</taxon>
        <taxon>Riboviria</taxon>
        <taxon>Orthornavirae</taxon>
        <taxon>Pisuviricota</taxon>
        <taxon>Stelpaviricetes</taxon>
        <taxon>Stellavirales</taxon>
        <taxon>Astroviridae</taxon>
    </lineage>
</organism>
<dbReference type="GO" id="GO:0006351">
    <property type="term" value="P:DNA-templated transcription"/>
    <property type="evidence" value="ECO:0007669"/>
    <property type="project" value="InterPro"/>
</dbReference>
<evidence type="ECO:0000256" key="4">
    <source>
        <dbReference type="ARBA" id="ARBA00022484"/>
    </source>
</evidence>
<dbReference type="Gene3D" id="3.30.70.270">
    <property type="match status" value="1"/>
</dbReference>
<evidence type="ECO:0000256" key="3">
    <source>
        <dbReference type="ARBA" id="ARBA00019743"/>
    </source>
</evidence>
<dbReference type="InterPro" id="IPR001205">
    <property type="entry name" value="RNA-dir_pol_C"/>
</dbReference>
<keyword evidence="8" id="KW-0688">Ribosomal frameshifting</keyword>
<keyword evidence="4" id="KW-0696">RNA-directed RNA polymerase</keyword>
<dbReference type="Pfam" id="PF00680">
    <property type="entry name" value="RdRP_1"/>
    <property type="match status" value="1"/>
</dbReference>
<evidence type="ECO:0000256" key="9">
    <source>
        <dbReference type="ARBA" id="ARBA00022953"/>
    </source>
</evidence>
<comment type="subunit">
    <text evidence="2">Monomer.</text>
</comment>
<dbReference type="GO" id="GO:0039694">
    <property type="term" value="P:viral RNA genome replication"/>
    <property type="evidence" value="ECO:0007669"/>
    <property type="project" value="InterPro"/>
</dbReference>
<evidence type="ECO:0000256" key="7">
    <source>
        <dbReference type="ARBA" id="ARBA00022741"/>
    </source>
</evidence>
<dbReference type="GO" id="GO:0003723">
    <property type="term" value="F:RNA binding"/>
    <property type="evidence" value="ECO:0007669"/>
    <property type="project" value="InterPro"/>
</dbReference>
<dbReference type="InterPro" id="IPR043502">
    <property type="entry name" value="DNA/RNA_pol_sf"/>
</dbReference>
<evidence type="ECO:0000256" key="1">
    <source>
        <dbReference type="ARBA" id="ARBA00005873"/>
    </source>
</evidence>
<evidence type="ECO:0000256" key="8">
    <source>
        <dbReference type="ARBA" id="ARBA00022758"/>
    </source>
</evidence>
<dbReference type="GO" id="GO:0075523">
    <property type="term" value="P:viral translational frameshifting"/>
    <property type="evidence" value="ECO:0007669"/>
    <property type="project" value="UniProtKB-KW"/>
</dbReference>
<accession>A0AAU7E2F7</accession>
<dbReference type="GO" id="GO:0000166">
    <property type="term" value="F:nucleotide binding"/>
    <property type="evidence" value="ECO:0007669"/>
    <property type="project" value="UniProtKB-KW"/>
</dbReference>
<evidence type="ECO:0000256" key="6">
    <source>
        <dbReference type="ARBA" id="ARBA00022695"/>
    </source>
</evidence>
<dbReference type="InterPro" id="IPR043128">
    <property type="entry name" value="Rev_trsase/Diguanyl_cyclase"/>
</dbReference>
<name>A0AAU7E2F7_9VIRU</name>
<reference evidence="11" key="1">
    <citation type="journal article" date="2024" name="Microbiome">
        <title>Substantial viral diversity in bats and rodents from East Africa: insights into evolution, recombination, and cocirculation.</title>
        <authorList>
            <person name="Wang D."/>
            <person name="Yang X."/>
            <person name="Ren Z."/>
            <person name="Hu B."/>
            <person name="Zhao H."/>
            <person name="Yang K."/>
            <person name="Shi P."/>
            <person name="Zhang Z."/>
            <person name="Feng Q."/>
            <person name="Nawenja C.V."/>
            <person name="Obanda V."/>
            <person name="Robert K."/>
            <person name="Nalikka B."/>
            <person name="Waruhiu C.N."/>
            <person name="Ochola G.O."/>
            <person name="Onyuok S.O."/>
            <person name="Ochieng H."/>
            <person name="Li B."/>
            <person name="Zhu Y."/>
            <person name="Si H."/>
            <person name="Yin J."/>
            <person name="Kristiansen K."/>
            <person name="Jin X."/>
            <person name="Xu X."/>
            <person name="Xiao M."/>
            <person name="Agwanda B."/>
            <person name="Ommeh S."/>
            <person name="Li J."/>
            <person name="Shi Z.L."/>
        </authorList>
    </citation>
    <scope>NUCLEOTIDE SEQUENCE</scope>
    <source>
        <strain evidence="11">8A/Uganda/UGR87/2019</strain>
    </source>
</reference>
<feature type="domain" description="RdRp catalytic" evidence="10">
    <location>
        <begin position="186"/>
        <end position="317"/>
    </location>
</feature>
<dbReference type="InterPro" id="IPR007094">
    <property type="entry name" value="RNA-dir_pol_PSvirus"/>
</dbReference>